<name>A0A119CVS0_THIDE</name>
<comment type="caution">
    <text evidence="2">The sequence shown here is derived from an EMBL/GenBank/DDBJ whole genome shotgun (WGS) entry which is preliminary data.</text>
</comment>
<feature type="transmembrane region" description="Helical" evidence="1">
    <location>
        <begin position="181"/>
        <end position="210"/>
    </location>
</feature>
<keyword evidence="1" id="KW-1133">Transmembrane helix</keyword>
<proteinExistence type="predicted"/>
<accession>A0A119CVS0</accession>
<evidence type="ECO:0000313" key="3">
    <source>
        <dbReference type="Proteomes" id="UP000064243"/>
    </source>
</evidence>
<keyword evidence="1" id="KW-0472">Membrane</keyword>
<dbReference type="PATRIC" id="fig|36861.3.peg.1733"/>
<feature type="transmembrane region" description="Helical" evidence="1">
    <location>
        <begin position="216"/>
        <end position="235"/>
    </location>
</feature>
<feature type="transmembrane region" description="Helical" evidence="1">
    <location>
        <begin position="64"/>
        <end position="86"/>
    </location>
</feature>
<evidence type="ECO:0000313" key="2">
    <source>
        <dbReference type="EMBL" id="KVW95552.1"/>
    </source>
</evidence>
<feature type="transmembrane region" description="Helical" evidence="1">
    <location>
        <begin position="152"/>
        <end position="169"/>
    </location>
</feature>
<protein>
    <submittedName>
        <fullName evidence="2">Membrane protein</fullName>
    </submittedName>
</protein>
<reference evidence="2 3" key="1">
    <citation type="journal article" date="2015" name="Appl. Environ. Microbiol.">
        <title>Aerobic and Anaerobic Thiosulfate Oxidation by a Cold-Adapted, Subglacial Chemoautotroph.</title>
        <authorList>
            <person name="Harrold Z.R."/>
            <person name="Skidmore M.L."/>
            <person name="Hamilton T.L."/>
            <person name="Desch L."/>
            <person name="Amada K."/>
            <person name="van Gelder W."/>
            <person name="Glover K."/>
            <person name="Roden E.E."/>
            <person name="Boyd E.S."/>
        </authorList>
    </citation>
    <scope>NUCLEOTIDE SEQUENCE [LARGE SCALE GENOMIC DNA]</scope>
    <source>
        <strain evidence="2 3">RG</strain>
    </source>
</reference>
<gene>
    <name evidence="2" type="ORF">ABW22_10335</name>
</gene>
<dbReference type="Proteomes" id="UP000064243">
    <property type="component" value="Unassembled WGS sequence"/>
</dbReference>
<organism evidence="2 3">
    <name type="scientific">Thiobacillus denitrificans</name>
    <dbReference type="NCBI Taxonomy" id="36861"/>
    <lineage>
        <taxon>Bacteria</taxon>
        <taxon>Pseudomonadati</taxon>
        <taxon>Pseudomonadota</taxon>
        <taxon>Betaproteobacteria</taxon>
        <taxon>Nitrosomonadales</taxon>
        <taxon>Thiobacillaceae</taxon>
        <taxon>Thiobacillus</taxon>
    </lineage>
</organism>
<dbReference type="AlphaFoldDB" id="A0A119CVS0"/>
<evidence type="ECO:0000256" key="1">
    <source>
        <dbReference type="SAM" id="Phobius"/>
    </source>
</evidence>
<sequence>MTKPLNLPFMSQRIEAMLRARWFAFITLLLLSLLASSAFAHGVAEDDKLFIEQASGMQLIPFIYLGAKHMVTGYDHLLFLFGVIFFLYRMREVAAYVTLFAIGHSVTLLYGVLSGTHVNPYIVDAIIGLSVVYKALDNLGAFKRVLGFQPNTKAAVLIFGFFHGFGLATKLQEFTLSQDGLVANILAFNVGVELGQLLALVTILIAMGFWRRSGAFWHQAFAANAVLMAAGFVLMGHQMTSYFTL</sequence>
<dbReference type="Pfam" id="PF13795">
    <property type="entry name" value="HupE_UreJ_2"/>
    <property type="match status" value="1"/>
</dbReference>
<dbReference type="OrthoDB" id="9808870at2"/>
<dbReference type="InterPro" id="IPR032809">
    <property type="entry name" value="Put_HupE_UreJ"/>
</dbReference>
<keyword evidence="3" id="KW-1185">Reference proteome</keyword>
<dbReference type="EMBL" id="LDUG01000025">
    <property type="protein sequence ID" value="KVW95552.1"/>
    <property type="molecule type" value="Genomic_DNA"/>
</dbReference>
<keyword evidence="1" id="KW-0812">Transmembrane</keyword>
<feature type="transmembrane region" description="Helical" evidence="1">
    <location>
        <begin position="93"/>
        <end position="113"/>
    </location>
</feature>